<keyword evidence="3" id="KW-1185">Reference proteome</keyword>
<evidence type="ECO:0000259" key="1">
    <source>
        <dbReference type="Pfam" id="PF11823"/>
    </source>
</evidence>
<dbReference type="Pfam" id="PF11823">
    <property type="entry name" value="Se_S_carrier"/>
    <property type="match status" value="1"/>
</dbReference>
<dbReference type="AlphaFoldDB" id="A0A1M6GPW5"/>
<dbReference type="STRING" id="1122184.SAMN02745176_02473"/>
<dbReference type="EMBL" id="FQZS01000016">
    <property type="protein sequence ID" value="SHJ12027.1"/>
    <property type="molecule type" value="Genomic_DNA"/>
</dbReference>
<dbReference type="Proteomes" id="UP000184442">
    <property type="component" value="Unassembled WGS sequence"/>
</dbReference>
<name>A0A1M6GPW5_9FIRM</name>
<feature type="domain" description="Putative Se/S carrier protein-like" evidence="1">
    <location>
        <begin position="5"/>
        <end position="73"/>
    </location>
</feature>
<dbReference type="InterPro" id="IPR021778">
    <property type="entry name" value="Se/S_carrier-like"/>
</dbReference>
<proteinExistence type="predicted"/>
<protein>
    <recommendedName>
        <fullName evidence="1">Putative Se/S carrier protein-like domain-containing protein</fullName>
    </recommendedName>
</protein>
<reference evidence="2 3" key="1">
    <citation type="submission" date="2016-11" db="EMBL/GenBank/DDBJ databases">
        <authorList>
            <person name="Jaros S."/>
            <person name="Januszkiewicz K."/>
            <person name="Wedrychowicz H."/>
        </authorList>
    </citation>
    <scope>NUCLEOTIDE SEQUENCE [LARGE SCALE GENOMIC DNA]</scope>
    <source>
        <strain evidence="2 3">DSM 19022</strain>
    </source>
</reference>
<sequence>MQDREYIATFNSTHHALTFERAAKNCNLKIIIMPVPRSIKASCGLAIKFSEDALDDIKSLINEKNLNYSGLYKIEDSNGKKDYIKMLQI</sequence>
<dbReference type="RefSeq" id="WP_073026501.1">
    <property type="nucleotide sequence ID" value="NZ_FQZS01000016.1"/>
</dbReference>
<accession>A0A1M6GPW5</accession>
<gene>
    <name evidence="2" type="ORF">SAMN02745176_02473</name>
</gene>
<evidence type="ECO:0000313" key="3">
    <source>
        <dbReference type="Proteomes" id="UP000184442"/>
    </source>
</evidence>
<evidence type="ECO:0000313" key="2">
    <source>
        <dbReference type="EMBL" id="SHJ12027.1"/>
    </source>
</evidence>
<organism evidence="2 3">
    <name type="scientific">Lutispora thermophila DSM 19022</name>
    <dbReference type="NCBI Taxonomy" id="1122184"/>
    <lineage>
        <taxon>Bacteria</taxon>
        <taxon>Bacillati</taxon>
        <taxon>Bacillota</taxon>
        <taxon>Clostridia</taxon>
        <taxon>Lutisporales</taxon>
        <taxon>Lutisporaceae</taxon>
        <taxon>Lutispora</taxon>
    </lineage>
</organism>